<dbReference type="GO" id="GO:0006310">
    <property type="term" value="P:DNA recombination"/>
    <property type="evidence" value="ECO:0007669"/>
    <property type="project" value="UniProtKB-KW"/>
</dbReference>
<dbReference type="InterPro" id="IPR011010">
    <property type="entry name" value="DNA_brk_join_enz"/>
</dbReference>
<keyword evidence="2" id="KW-0229">DNA integration</keyword>
<keyword evidence="7" id="KW-1185">Reference proteome</keyword>
<comment type="caution">
    <text evidence="6">The sequence shown here is derived from an EMBL/GenBank/DDBJ whole genome shotgun (WGS) entry which is preliminary data.</text>
</comment>
<evidence type="ECO:0000313" key="7">
    <source>
        <dbReference type="Proteomes" id="UP000307956"/>
    </source>
</evidence>
<keyword evidence="5" id="KW-0812">Transmembrane</keyword>
<dbReference type="EMBL" id="SSOD01000002">
    <property type="protein sequence ID" value="THF64356.1"/>
    <property type="molecule type" value="Genomic_DNA"/>
</dbReference>
<dbReference type="InterPro" id="IPR013762">
    <property type="entry name" value="Integrase-like_cat_sf"/>
</dbReference>
<name>A0A4V3WBS5_9RHOO</name>
<dbReference type="InterPro" id="IPR010998">
    <property type="entry name" value="Integrase_recombinase_N"/>
</dbReference>
<reference evidence="6 7" key="1">
    <citation type="submission" date="2019-04" db="EMBL/GenBank/DDBJ databases">
        <title>Azoarcus rhizosphaerae sp. nov. isolated from rhizosphere of Ficus religiosa.</title>
        <authorList>
            <person name="Lin S.-Y."/>
            <person name="Hameed A."/>
            <person name="Hsu Y.-H."/>
            <person name="Young C.-C."/>
        </authorList>
    </citation>
    <scope>NUCLEOTIDE SEQUENCE [LARGE SCALE GENOMIC DNA]</scope>
    <source>
        <strain evidence="6 7">CC-YHH848</strain>
    </source>
</reference>
<keyword evidence="3" id="KW-0238">DNA-binding</keyword>
<dbReference type="SUPFAM" id="SSF56349">
    <property type="entry name" value="DNA breaking-rejoining enzymes"/>
    <property type="match status" value="1"/>
</dbReference>
<evidence type="ECO:0000256" key="3">
    <source>
        <dbReference type="ARBA" id="ARBA00023125"/>
    </source>
</evidence>
<dbReference type="Gene3D" id="1.10.150.130">
    <property type="match status" value="1"/>
</dbReference>
<dbReference type="AlphaFoldDB" id="A0A4V3WBS5"/>
<evidence type="ECO:0000256" key="1">
    <source>
        <dbReference type="ARBA" id="ARBA00008857"/>
    </source>
</evidence>
<evidence type="ECO:0000256" key="4">
    <source>
        <dbReference type="ARBA" id="ARBA00023172"/>
    </source>
</evidence>
<feature type="transmembrane region" description="Helical" evidence="5">
    <location>
        <begin position="93"/>
        <end position="115"/>
    </location>
</feature>
<keyword evidence="4" id="KW-0233">DNA recombination</keyword>
<keyword evidence="5" id="KW-0472">Membrane</keyword>
<dbReference type="Proteomes" id="UP000307956">
    <property type="component" value="Unassembled WGS sequence"/>
</dbReference>
<dbReference type="PANTHER" id="PTHR30629:SF2">
    <property type="entry name" value="PROPHAGE INTEGRASE INTS-RELATED"/>
    <property type="match status" value="1"/>
</dbReference>
<keyword evidence="5" id="KW-1133">Transmembrane helix</keyword>
<evidence type="ECO:0000256" key="5">
    <source>
        <dbReference type="SAM" id="Phobius"/>
    </source>
</evidence>
<dbReference type="GO" id="GO:0003677">
    <property type="term" value="F:DNA binding"/>
    <property type="evidence" value="ECO:0007669"/>
    <property type="project" value="UniProtKB-KW"/>
</dbReference>
<comment type="similarity">
    <text evidence="1">Belongs to the 'phage' integrase family.</text>
</comment>
<dbReference type="Gene3D" id="1.10.443.10">
    <property type="entry name" value="Intergrase catalytic core"/>
    <property type="match status" value="1"/>
</dbReference>
<accession>A0A4V3WBS5</accession>
<organism evidence="6 7">
    <name type="scientific">Pseudothauera rhizosphaerae</name>
    <dbReference type="NCBI Taxonomy" id="2565932"/>
    <lineage>
        <taxon>Bacteria</taxon>
        <taxon>Pseudomonadati</taxon>
        <taxon>Pseudomonadota</taxon>
        <taxon>Betaproteobacteria</taxon>
        <taxon>Rhodocyclales</taxon>
        <taxon>Zoogloeaceae</taxon>
        <taxon>Pseudothauera</taxon>
    </lineage>
</organism>
<dbReference type="PANTHER" id="PTHR30629">
    <property type="entry name" value="PROPHAGE INTEGRASE"/>
    <property type="match status" value="1"/>
</dbReference>
<sequence>MPRRRNPENAGLPRRWQHTHGAYYYQVPPGLEALWDGKRKFRLGKSLPEAYRTWADRLGQQDAASTVRDLLERYALEVVPTKAPKSRTENARYITKLIAVFGALPLAAITPQMVYQYVDRRSRKDDKGHGGRIVAHRETEVLSHAYTKAVEWGYIARHPFKGEVRLQGEKSRDRYVEDWEVIEALALESRRKKGSVLAIQAYIRIKLMTGLSRSDLLRLTAANLRDDGIHIQRHKTAHSTGKRTIYEWTPELRTAVETAKSVRPALSPFLFCRRTGAGYFDEETGECHGWDSMWQRFMARVLDETEVKERFTEHDLRAKCASDAESLERARALLSHADSRTTNRIYRRRAEVVKPAKGVG</sequence>
<dbReference type="InterPro" id="IPR050808">
    <property type="entry name" value="Phage_Integrase"/>
</dbReference>
<evidence type="ECO:0000313" key="6">
    <source>
        <dbReference type="EMBL" id="THF64356.1"/>
    </source>
</evidence>
<evidence type="ECO:0000256" key="2">
    <source>
        <dbReference type="ARBA" id="ARBA00022908"/>
    </source>
</evidence>
<protein>
    <submittedName>
        <fullName evidence="6">Integrase</fullName>
    </submittedName>
</protein>
<proteinExistence type="inferred from homology"/>
<gene>
    <name evidence="6" type="ORF">E6O51_03335</name>
</gene>
<dbReference type="RefSeq" id="WP_136383545.1">
    <property type="nucleotide sequence ID" value="NZ_SSOD01000002.1"/>
</dbReference>
<dbReference type="OrthoDB" id="662444at2"/>
<dbReference type="GO" id="GO:0015074">
    <property type="term" value="P:DNA integration"/>
    <property type="evidence" value="ECO:0007669"/>
    <property type="project" value="UniProtKB-KW"/>
</dbReference>